<dbReference type="NCBIfam" id="TIGR02914">
    <property type="entry name" value="EpsI_fam"/>
    <property type="match status" value="1"/>
</dbReference>
<dbReference type="NCBIfam" id="TIGR04178">
    <property type="entry name" value="exo_archaeo"/>
    <property type="match status" value="1"/>
</dbReference>
<accession>A0A4R6FF75</accession>
<evidence type="ECO:0000256" key="4">
    <source>
        <dbReference type="ARBA" id="ARBA00022692"/>
    </source>
</evidence>
<organism evidence="10 11">
    <name type="scientific">Stakelama pacifica</name>
    <dbReference type="NCBI Taxonomy" id="517720"/>
    <lineage>
        <taxon>Bacteria</taxon>
        <taxon>Pseudomonadati</taxon>
        <taxon>Pseudomonadota</taxon>
        <taxon>Alphaproteobacteria</taxon>
        <taxon>Sphingomonadales</taxon>
        <taxon>Sphingomonadaceae</taxon>
        <taxon>Stakelama</taxon>
    </lineage>
</organism>
<evidence type="ECO:0000313" key="11">
    <source>
        <dbReference type="Proteomes" id="UP000295493"/>
    </source>
</evidence>
<dbReference type="InterPro" id="IPR014263">
    <property type="entry name" value="Methanolan_biosynth_EpsI"/>
</dbReference>
<feature type="transmembrane region" description="Helical" evidence="8">
    <location>
        <begin position="164"/>
        <end position="186"/>
    </location>
</feature>
<feature type="transmembrane region" description="Helical" evidence="8">
    <location>
        <begin position="260"/>
        <end position="282"/>
    </location>
</feature>
<evidence type="ECO:0000259" key="9">
    <source>
        <dbReference type="Pfam" id="PF11984"/>
    </source>
</evidence>
<keyword evidence="5" id="KW-0378">Hydrolase</keyword>
<dbReference type="InterPro" id="IPR013426">
    <property type="entry name" value="EpsH-like"/>
</dbReference>
<evidence type="ECO:0000256" key="3">
    <source>
        <dbReference type="ARBA" id="ARBA00022670"/>
    </source>
</evidence>
<dbReference type="RefSeq" id="WP_133496393.1">
    <property type="nucleotide sequence ID" value="NZ_BMLU01000011.1"/>
</dbReference>
<feature type="transmembrane region" description="Helical" evidence="8">
    <location>
        <begin position="87"/>
        <end position="108"/>
    </location>
</feature>
<evidence type="ECO:0000256" key="2">
    <source>
        <dbReference type="ARBA" id="ARBA00022475"/>
    </source>
</evidence>
<keyword evidence="3" id="KW-0645">Protease</keyword>
<feature type="transmembrane region" description="Helical" evidence="8">
    <location>
        <begin position="198"/>
        <end position="217"/>
    </location>
</feature>
<evidence type="ECO:0000256" key="8">
    <source>
        <dbReference type="SAM" id="Phobius"/>
    </source>
</evidence>
<dbReference type="AlphaFoldDB" id="A0A4R6FF75"/>
<keyword evidence="4 8" id="KW-0812">Transmembrane</keyword>
<keyword evidence="7 8" id="KW-0472">Membrane</keyword>
<reference evidence="10 11" key="1">
    <citation type="submission" date="2019-03" db="EMBL/GenBank/DDBJ databases">
        <title>Genomic Encyclopedia of Type Strains, Phase IV (KMG-IV): sequencing the most valuable type-strain genomes for metagenomic binning, comparative biology and taxonomic classification.</title>
        <authorList>
            <person name="Goeker M."/>
        </authorList>
    </citation>
    <scope>NUCLEOTIDE SEQUENCE [LARGE SCALE GENOMIC DNA]</scope>
    <source>
        <strain evidence="10 11">DSM 25059</strain>
    </source>
</reference>
<evidence type="ECO:0000256" key="7">
    <source>
        <dbReference type="ARBA" id="ARBA00023136"/>
    </source>
</evidence>
<dbReference type="Pfam" id="PF09721">
    <property type="entry name" value="Exosortase_EpsH"/>
    <property type="match status" value="1"/>
</dbReference>
<comment type="caution">
    <text evidence="10">The sequence shown here is derived from an EMBL/GenBank/DDBJ whole genome shotgun (WGS) entry which is preliminary data.</text>
</comment>
<evidence type="ECO:0000313" key="10">
    <source>
        <dbReference type="EMBL" id="TDN79873.1"/>
    </source>
</evidence>
<protein>
    <submittedName>
        <fullName evidence="10">Exosortase A</fullName>
    </submittedName>
</protein>
<keyword evidence="11" id="KW-1185">Reference proteome</keyword>
<dbReference type="GO" id="GO:0008233">
    <property type="term" value="F:peptidase activity"/>
    <property type="evidence" value="ECO:0007669"/>
    <property type="project" value="UniProtKB-KW"/>
</dbReference>
<dbReference type="NCBIfam" id="TIGR02602">
    <property type="entry name" value="8TM_EpsH"/>
    <property type="match status" value="1"/>
</dbReference>
<dbReference type="GO" id="GO:0006508">
    <property type="term" value="P:proteolysis"/>
    <property type="evidence" value="ECO:0007669"/>
    <property type="project" value="UniProtKB-KW"/>
</dbReference>
<keyword evidence="6 8" id="KW-1133">Transmembrane helix</keyword>
<gene>
    <name evidence="10" type="ORF">EV664_11128</name>
</gene>
<dbReference type="OrthoDB" id="9797363at2"/>
<feature type="transmembrane region" description="Helical" evidence="8">
    <location>
        <begin position="120"/>
        <end position="144"/>
    </location>
</feature>
<dbReference type="EMBL" id="SNWD01000011">
    <property type="protein sequence ID" value="TDN79873.1"/>
    <property type="molecule type" value="Genomic_DNA"/>
</dbReference>
<dbReference type="Pfam" id="PF11984">
    <property type="entry name" value="DUF3485"/>
    <property type="match status" value="1"/>
</dbReference>
<feature type="transmembrane region" description="Helical" evidence="8">
    <location>
        <begin position="223"/>
        <end position="248"/>
    </location>
</feature>
<feature type="transmembrane region" description="Helical" evidence="8">
    <location>
        <begin position="307"/>
        <end position="328"/>
    </location>
</feature>
<dbReference type="InterPro" id="IPR026392">
    <property type="entry name" value="Exo/Archaeosortase_dom"/>
</dbReference>
<dbReference type="InterPro" id="IPR017540">
    <property type="entry name" value="Exosortase-1"/>
</dbReference>
<evidence type="ECO:0000256" key="5">
    <source>
        <dbReference type="ARBA" id="ARBA00022801"/>
    </source>
</evidence>
<name>A0A4R6FF75_9SPHN</name>
<dbReference type="NCBIfam" id="TIGR03109">
    <property type="entry name" value="exosort_XrtA"/>
    <property type="match status" value="1"/>
</dbReference>
<dbReference type="InterPro" id="IPR019127">
    <property type="entry name" value="Exosortase"/>
</dbReference>
<keyword evidence="2" id="KW-1003">Cell membrane</keyword>
<proteinExistence type="predicted"/>
<feature type="transmembrane region" description="Helical" evidence="8">
    <location>
        <begin position="20"/>
        <end position="37"/>
    </location>
</feature>
<feature type="transmembrane region" description="Helical" evidence="8">
    <location>
        <begin position="44"/>
        <end position="67"/>
    </location>
</feature>
<evidence type="ECO:0000256" key="6">
    <source>
        <dbReference type="ARBA" id="ARBA00022989"/>
    </source>
</evidence>
<comment type="subcellular location">
    <subcellularLocation>
        <location evidence="1">Cell membrane</location>
        <topology evidence="1">Multi-pass membrane protein</topology>
    </subcellularLocation>
</comment>
<dbReference type="Proteomes" id="UP000295493">
    <property type="component" value="Unassembled WGS sequence"/>
</dbReference>
<dbReference type="GO" id="GO:0005886">
    <property type="term" value="C:plasma membrane"/>
    <property type="evidence" value="ECO:0007669"/>
    <property type="project" value="UniProtKB-SubCell"/>
</dbReference>
<feature type="domain" description="Methanolan biosynthesis EpsI" evidence="9">
    <location>
        <begin position="316"/>
        <end position="496"/>
    </location>
</feature>
<evidence type="ECO:0000256" key="1">
    <source>
        <dbReference type="ARBA" id="ARBA00004651"/>
    </source>
</evidence>
<sequence length="510" mass="55219">MSDAQRMAVPHGQTAATGWSRHLLLLAGAIASLLILFRGDVGDLAYIYWNSTTFGHCLFILPVFGWLVWQRREGLAQLTPQSWYPGLLLVAGGGGLWLLGSAAGVALLRHLGLVLMMQGAAVTLLGPHIARAILFPLAFLLFLVPFGEMFEAPLQTVTVHMCMVLLHLFGVPAQVDGVLITIPNGYFEVAEACSGAKFLIAMMAYGTLVANVCYVSWKRRAGFMAMALVVPIIANGIRAFGTIYAAHLTSVEAATGFDHIVYGWVFFALVMAMVLAIGWRWFDRDPDAPWFDPADLPPPARLRTDPFTATGLVIGIALAFLLWAGAIAGRADALPRAVALPELPGWTLVERRTHFPWAPHYPDADRLLIGQYRGPDGARVDLAVAIYAGQREGREVVGFGIGPIRENDQWVRIADEAPIRGGAVLRMTAPGPVYRHVATWYDVAGTLTDSPNRAKLATLRAKLLGGKQRAVAILISVEDGGKGDPRAEIGRFADALRLDTLADRMLGTTN</sequence>